<evidence type="ECO:0000256" key="3">
    <source>
        <dbReference type="ARBA" id="ARBA00010136"/>
    </source>
</evidence>
<proteinExistence type="inferred from homology"/>
<evidence type="ECO:0000256" key="4">
    <source>
        <dbReference type="ARBA" id="ARBA00012564"/>
    </source>
</evidence>
<dbReference type="InterPro" id="IPR001930">
    <property type="entry name" value="Peptidase_M1"/>
</dbReference>
<keyword evidence="9" id="KW-0862">Zinc</keyword>
<evidence type="ECO:0000256" key="1">
    <source>
        <dbReference type="ARBA" id="ARBA00000098"/>
    </source>
</evidence>
<keyword evidence="10" id="KW-0482">Metalloprotease</keyword>
<dbReference type="Gene3D" id="2.60.40.1730">
    <property type="entry name" value="tricorn interacting facor f3 domain"/>
    <property type="match status" value="1"/>
</dbReference>
<evidence type="ECO:0000256" key="8">
    <source>
        <dbReference type="ARBA" id="ARBA00022801"/>
    </source>
</evidence>
<dbReference type="GO" id="GO:0008270">
    <property type="term" value="F:zinc ion binding"/>
    <property type="evidence" value="ECO:0007669"/>
    <property type="project" value="InterPro"/>
</dbReference>
<evidence type="ECO:0000256" key="6">
    <source>
        <dbReference type="ARBA" id="ARBA00022670"/>
    </source>
</evidence>
<evidence type="ECO:0000256" key="5">
    <source>
        <dbReference type="ARBA" id="ARBA00015611"/>
    </source>
</evidence>
<dbReference type="PRINTS" id="PR00756">
    <property type="entry name" value="ALADIPTASE"/>
</dbReference>
<gene>
    <name evidence="15" type="ORF">SAMN05444921_10913</name>
</gene>
<dbReference type="STRING" id="1196353.SAMN05444921_10913"/>
<evidence type="ECO:0000256" key="2">
    <source>
        <dbReference type="ARBA" id="ARBA00001947"/>
    </source>
</evidence>
<comment type="similarity">
    <text evidence="3">Belongs to the peptidase M1 family.</text>
</comment>
<evidence type="ECO:0000259" key="13">
    <source>
        <dbReference type="Pfam" id="PF01433"/>
    </source>
</evidence>
<dbReference type="Proteomes" id="UP000199063">
    <property type="component" value="Unassembled WGS sequence"/>
</dbReference>
<protein>
    <recommendedName>
        <fullName evidence="5">Aminopeptidase N</fullName>
        <ecNumber evidence="4">3.4.11.2</ecNumber>
    </recommendedName>
    <alternativeName>
        <fullName evidence="11">Alanine aminopeptidase</fullName>
    </alternativeName>
    <alternativeName>
        <fullName evidence="12">Lysyl aminopeptidase</fullName>
    </alternativeName>
</protein>
<feature type="domain" description="Aminopeptidase N-like N-terminal" evidence="14">
    <location>
        <begin position="84"/>
        <end position="256"/>
    </location>
</feature>
<dbReference type="CDD" id="cd09603">
    <property type="entry name" value="M1_APN_like"/>
    <property type="match status" value="1"/>
</dbReference>
<keyword evidence="6" id="KW-0645">Protease</keyword>
<name>A0A1G9TQN2_9ACTN</name>
<dbReference type="GO" id="GO:0016285">
    <property type="term" value="F:alanyl aminopeptidase activity"/>
    <property type="evidence" value="ECO:0007669"/>
    <property type="project" value="UniProtKB-EC"/>
</dbReference>
<keyword evidence="16" id="KW-1185">Reference proteome</keyword>
<evidence type="ECO:0000256" key="7">
    <source>
        <dbReference type="ARBA" id="ARBA00022723"/>
    </source>
</evidence>
<evidence type="ECO:0000256" key="11">
    <source>
        <dbReference type="ARBA" id="ARBA00029811"/>
    </source>
</evidence>
<evidence type="ECO:0000256" key="9">
    <source>
        <dbReference type="ARBA" id="ARBA00022833"/>
    </source>
</evidence>
<sequence>MTVAGVPSRLRWKIELSPHIIAFVYPRFALRSLAPAAAALIVLGGAPVTGAAEDHTGTHGTPGAAGARDPYFPTLGNGGYDVRHYALTIDYGPESHVLTGTAEITARAGQDLSAFNLDLHGLTVRSAAVDGAPAGVTRAGDELTLRPARDVRRGDTFRAVVRYGGTPGTLTDSDDTREGWLRTADGAIALGQPKGSMTWFPGNHHPGDKATYDISVTVPEGLSAVSNGELRSQRPTADGRRTTFAWHSAQPMATYLATVGIGAYEITRSRPGAAGVPVHTAVDKTVAPRVGELVNRVPELTEWSVRKFGPYPFSSTGVIVEREGDADYALETQSRSVFTEDSFDAATLVHELAHQWYGDSVTPRTWRDVWLSEGFATYAEWLYLEEFEDTPVRASFEDAFDSEDNWAFPPADQPEAGQLLGDPVYERGAMTLQKVREAVGDATFFSVLRGWARTHRHGNASTHDFTAYVERESGKDLGALWDVWLYGDGRPERP</sequence>
<reference evidence="16" key="1">
    <citation type="submission" date="2016-10" db="EMBL/GenBank/DDBJ databases">
        <authorList>
            <person name="Varghese N."/>
            <person name="Submissions S."/>
        </authorList>
    </citation>
    <scope>NUCLEOTIDE SEQUENCE [LARGE SCALE GENOMIC DNA]</scope>
    <source>
        <strain evidence="16">CGMCC 4.7042</strain>
    </source>
</reference>
<organism evidence="15 16">
    <name type="scientific">Streptomyces wuyuanensis</name>
    <dbReference type="NCBI Taxonomy" id="1196353"/>
    <lineage>
        <taxon>Bacteria</taxon>
        <taxon>Bacillati</taxon>
        <taxon>Actinomycetota</taxon>
        <taxon>Actinomycetes</taxon>
        <taxon>Kitasatosporales</taxon>
        <taxon>Streptomycetaceae</taxon>
        <taxon>Streptomyces</taxon>
    </lineage>
</organism>
<evidence type="ECO:0000313" key="15">
    <source>
        <dbReference type="EMBL" id="SDM49405.1"/>
    </source>
</evidence>
<dbReference type="PANTHER" id="PTHR11533:SF297">
    <property type="entry name" value="AMINOPEPTIDASE N"/>
    <property type="match status" value="1"/>
</dbReference>
<dbReference type="Pfam" id="PF17900">
    <property type="entry name" value="Peptidase_M1_N"/>
    <property type="match status" value="1"/>
</dbReference>
<dbReference type="SUPFAM" id="SSF63737">
    <property type="entry name" value="Leukotriene A4 hydrolase N-terminal domain"/>
    <property type="match status" value="1"/>
</dbReference>
<accession>A0A1G9TQN2</accession>
<comment type="cofactor">
    <cofactor evidence="2">
        <name>Zn(2+)</name>
        <dbReference type="ChEBI" id="CHEBI:29105"/>
    </cofactor>
</comment>
<dbReference type="InterPro" id="IPR014782">
    <property type="entry name" value="Peptidase_M1_dom"/>
</dbReference>
<evidence type="ECO:0000256" key="12">
    <source>
        <dbReference type="ARBA" id="ARBA00031533"/>
    </source>
</evidence>
<evidence type="ECO:0000256" key="10">
    <source>
        <dbReference type="ARBA" id="ARBA00023049"/>
    </source>
</evidence>
<dbReference type="AlphaFoldDB" id="A0A1G9TQN2"/>
<dbReference type="EC" id="3.4.11.2" evidence="4"/>
<dbReference type="EMBL" id="FNHI01000009">
    <property type="protein sequence ID" value="SDM49405.1"/>
    <property type="molecule type" value="Genomic_DNA"/>
</dbReference>
<dbReference type="SUPFAM" id="SSF55486">
    <property type="entry name" value="Metalloproteases ('zincins'), catalytic domain"/>
    <property type="match status" value="1"/>
</dbReference>
<evidence type="ECO:0000259" key="14">
    <source>
        <dbReference type="Pfam" id="PF17900"/>
    </source>
</evidence>
<dbReference type="GO" id="GO:0008237">
    <property type="term" value="F:metallopeptidase activity"/>
    <property type="evidence" value="ECO:0007669"/>
    <property type="project" value="UniProtKB-KW"/>
</dbReference>
<dbReference type="InterPro" id="IPR042097">
    <property type="entry name" value="Aminopeptidase_N-like_N_sf"/>
</dbReference>
<keyword evidence="7" id="KW-0479">Metal-binding</keyword>
<dbReference type="InterPro" id="IPR045357">
    <property type="entry name" value="Aminopeptidase_N-like_N"/>
</dbReference>
<feature type="domain" description="Peptidase M1 membrane alanine aminopeptidase" evidence="13">
    <location>
        <begin position="345"/>
        <end position="484"/>
    </location>
</feature>
<dbReference type="InterPro" id="IPR050344">
    <property type="entry name" value="Peptidase_M1_aminopeptidases"/>
</dbReference>
<evidence type="ECO:0000313" key="16">
    <source>
        <dbReference type="Proteomes" id="UP000199063"/>
    </source>
</evidence>
<dbReference type="GO" id="GO:0006508">
    <property type="term" value="P:proteolysis"/>
    <property type="evidence" value="ECO:0007669"/>
    <property type="project" value="UniProtKB-KW"/>
</dbReference>
<dbReference type="Pfam" id="PF01433">
    <property type="entry name" value="Peptidase_M1"/>
    <property type="match status" value="1"/>
</dbReference>
<dbReference type="InterPro" id="IPR027268">
    <property type="entry name" value="Peptidase_M4/M1_CTD_sf"/>
</dbReference>
<keyword evidence="8" id="KW-0378">Hydrolase</keyword>
<comment type="catalytic activity">
    <reaction evidence="1">
        <text>Release of an N-terminal amino acid, Xaa-|-Yaa- from a peptide, amide or arylamide. Xaa is preferably Ala, but may be most amino acids including Pro (slow action). When a terminal hydrophobic residue is followed by a prolyl residue, the two may be released as an intact Xaa-Pro dipeptide.</text>
        <dbReference type="EC" id="3.4.11.2"/>
    </reaction>
</comment>
<dbReference type="PANTHER" id="PTHR11533">
    <property type="entry name" value="PROTEASE M1 ZINC METALLOPROTEASE"/>
    <property type="match status" value="1"/>
</dbReference>
<dbReference type="Gene3D" id="1.10.390.10">
    <property type="entry name" value="Neutral Protease Domain 2"/>
    <property type="match status" value="1"/>
</dbReference>